<feature type="region of interest" description="Disordered" evidence="1">
    <location>
        <begin position="1"/>
        <end position="26"/>
    </location>
</feature>
<dbReference type="InterPro" id="IPR057011">
    <property type="entry name" value="ULT1/2_SAND"/>
</dbReference>
<feature type="domain" description="ULTRAPETALA1/2 zinc finger" evidence="3">
    <location>
        <begin position="172"/>
        <end position="270"/>
    </location>
</feature>
<dbReference type="Pfam" id="PF23292">
    <property type="entry name" value="SAND_ULT1"/>
    <property type="match status" value="1"/>
</dbReference>
<dbReference type="GO" id="GO:0005634">
    <property type="term" value="C:nucleus"/>
    <property type="evidence" value="ECO:0007669"/>
    <property type="project" value="TreeGrafter"/>
</dbReference>
<dbReference type="Pfam" id="PF23293">
    <property type="entry name" value="zf_ULT1"/>
    <property type="match status" value="1"/>
</dbReference>
<dbReference type="GO" id="GO:0005829">
    <property type="term" value="C:cytosol"/>
    <property type="evidence" value="ECO:0007669"/>
    <property type="project" value="TreeGrafter"/>
</dbReference>
<dbReference type="InterPro" id="IPR020533">
    <property type="entry name" value="Developmental_reg_ULTRAPETALA"/>
</dbReference>
<proteinExistence type="predicted"/>
<dbReference type="PANTHER" id="PTHR34053">
    <property type="entry name" value="PROTEIN ULTRAPETALA 1"/>
    <property type="match status" value="1"/>
</dbReference>
<evidence type="ECO:0000259" key="3">
    <source>
        <dbReference type="Pfam" id="PF23293"/>
    </source>
</evidence>
<accession>A0A4Y1RD76</accession>
<evidence type="ECO:0000313" key="4">
    <source>
        <dbReference type="EMBL" id="BBH01838.1"/>
    </source>
</evidence>
<name>A0A4Y1RD76_PRUDU</name>
<reference evidence="4" key="1">
    <citation type="journal article" date="2019" name="Science">
        <title>Mutation of a bHLH transcription factor allowed almond domestication.</title>
        <authorList>
            <person name="Sanchez-Perez R."/>
            <person name="Pavan S."/>
            <person name="Mazzeo R."/>
            <person name="Moldovan C."/>
            <person name="Aiese Cigliano R."/>
            <person name="Del Cueto J."/>
            <person name="Ricciardi F."/>
            <person name="Lotti C."/>
            <person name="Ricciardi L."/>
            <person name="Dicenta F."/>
            <person name="Lopez-Marques R.L."/>
            <person name="Lindberg Moller B."/>
        </authorList>
    </citation>
    <scope>NUCLEOTIDE SEQUENCE</scope>
</reference>
<dbReference type="PANTHER" id="PTHR34053:SF2">
    <property type="entry name" value="SAND DOMAIN-CONTAINING PROTEIN"/>
    <property type="match status" value="1"/>
</dbReference>
<dbReference type="EMBL" id="AP019300">
    <property type="protein sequence ID" value="BBH01838.1"/>
    <property type="molecule type" value="Genomic_DNA"/>
</dbReference>
<dbReference type="AlphaFoldDB" id="A0A4Y1RD76"/>
<gene>
    <name evidence="4" type="ORF">Prudu_012226</name>
</gene>
<feature type="domain" description="ULTRAPETALA1/2 SAND" evidence="2">
    <location>
        <begin position="49"/>
        <end position="152"/>
    </location>
</feature>
<organism evidence="4">
    <name type="scientific">Prunus dulcis</name>
    <name type="common">Almond</name>
    <name type="synonym">Amygdalus dulcis</name>
    <dbReference type="NCBI Taxonomy" id="3755"/>
    <lineage>
        <taxon>Eukaryota</taxon>
        <taxon>Viridiplantae</taxon>
        <taxon>Streptophyta</taxon>
        <taxon>Embryophyta</taxon>
        <taxon>Tracheophyta</taxon>
        <taxon>Spermatophyta</taxon>
        <taxon>Magnoliopsida</taxon>
        <taxon>eudicotyledons</taxon>
        <taxon>Gunneridae</taxon>
        <taxon>Pentapetalae</taxon>
        <taxon>rosids</taxon>
        <taxon>fabids</taxon>
        <taxon>Rosales</taxon>
        <taxon>Rosaceae</taxon>
        <taxon>Amygdaloideae</taxon>
        <taxon>Amygdaleae</taxon>
        <taxon>Prunus</taxon>
    </lineage>
</organism>
<evidence type="ECO:0000256" key="1">
    <source>
        <dbReference type="SAM" id="MobiDB-lite"/>
    </source>
</evidence>
<evidence type="ECO:0000259" key="2">
    <source>
        <dbReference type="Pfam" id="PF23292"/>
    </source>
</evidence>
<protein>
    <submittedName>
        <fullName evidence="4">Developmental regulator, ULTRAPETALA</fullName>
    </submittedName>
</protein>
<dbReference type="InterPro" id="IPR057012">
    <property type="entry name" value="ULT1/2_Znf"/>
</dbReference>
<sequence length="274" mass="31536">MTSDQRQQLKMARGARRSRSSAARHNIGIKDQSNEIMFRDEDIKQLENIHELVQGPNYVEVICGCTSKKYGDQVGKLKISSTGQFQINCECSAPSTCEEVGVLEEIGKLTPEEFEKHSREKEGGPRKWKSNIWVTIKGKKVPLWKSGLMRYYKHASNEGKLGSSSRRRGTFHRDEFLLCSKCKKERRFRLRTKQECKAFHYASMIKKWKCSDHPYDKIKCGDEEERASRKSCRGCPRTSTCKGCTCCVCLGCLRCRYLDCNCRICVDFMQNAQP</sequence>